<protein>
    <submittedName>
        <fullName evidence="1">Uncharacterized protein</fullName>
    </submittedName>
</protein>
<accession>A0A0V1B8L8</accession>
<sequence>MAFILNFFCFVSYCKKRFFYQCNMSSNVNRECNVFSGTFGIMQALIPCRRVLSRRCCFSLINSLKIVERSQIDQTVIGFQICICIFERWYALLGVNWQK</sequence>
<comment type="caution">
    <text evidence="1">The sequence shown here is derived from an EMBL/GenBank/DDBJ whole genome shotgun (WGS) entry which is preliminary data.</text>
</comment>
<reference evidence="1 2" key="1">
    <citation type="submission" date="2015-01" db="EMBL/GenBank/DDBJ databases">
        <title>Evolution of Trichinella species and genotypes.</title>
        <authorList>
            <person name="Korhonen P.K."/>
            <person name="Edoardo P."/>
            <person name="Giuseppe L.R."/>
            <person name="Gasser R.B."/>
        </authorList>
    </citation>
    <scope>NUCLEOTIDE SEQUENCE [LARGE SCALE GENOMIC DNA]</scope>
    <source>
        <strain evidence="1">ISS3</strain>
    </source>
</reference>
<keyword evidence="2" id="KW-1185">Reference proteome</keyword>
<name>A0A0V1B8L8_TRISP</name>
<dbReference type="InParanoid" id="A0A0V1B8L8"/>
<dbReference type="EMBL" id="JYDH01000087">
    <property type="protein sequence ID" value="KRY33100.1"/>
    <property type="molecule type" value="Genomic_DNA"/>
</dbReference>
<organism evidence="1 2">
    <name type="scientific">Trichinella spiralis</name>
    <name type="common">Trichina worm</name>
    <dbReference type="NCBI Taxonomy" id="6334"/>
    <lineage>
        <taxon>Eukaryota</taxon>
        <taxon>Metazoa</taxon>
        <taxon>Ecdysozoa</taxon>
        <taxon>Nematoda</taxon>
        <taxon>Enoplea</taxon>
        <taxon>Dorylaimia</taxon>
        <taxon>Trichinellida</taxon>
        <taxon>Trichinellidae</taxon>
        <taxon>Trichinella</taxon>
    </lineage>
</organism>
<evidence type="ECO:0000313" key="1">
    <source>
        <dbReference type="EMBL" id="KRY33100.1"/>
    </source>
</evidence>
<dbReference type="Proteomes" id="UP000054776">
    <property type="component" value="Unassembled WGS sequence"/>
</dbReference>
<evidence type="ECO:0000313" key="2">
    <source>
        <dbReference type="Proteomes" id="UP000054776"/>
    </source>
</evidence>
<proteinExistence type="predicted"/>
<gene>
    <name evidence="1" type="ORF">T01_12940</name>
</gene>
<dbReference type="AlphaFoldDB" id="A0A0V1B8L8"/>